<dbReference type="AlphaFoldDB" id="A0A3M6QK58"/>
<proteinExistence type="predicted"/>
<accession>A0A3M6QK58</accession>
<dbReference type="SUPFAM" id="SSF51004">
    <property type="entry name" value="C-terminal (heme d1) domain of cytochrome cd1-nitrite reductase"/>
    <property type="match status" value="1"/>
</dbReference>
<dbReference type="InterPro" id="IPR051200">
    <property type="entry name" value="Host-pathogen_enzymatic-act"/>
</dbReference>
<keyword evidence="2" id="KW-1185">Reference proteome</keyword>
<gene>
    <name evidence="1" type="ORF">D8I35_18040</name>
</gene>
<dbReference type="PANTHER" id="PTHR47197">
    <property type="entry name" value="PROTEIN NIRF"/>
    <property type="match status" value="1"/>
</dbReference>
<dbReference type="OrthoDB" id="7197435at2"/>
<dbReference type="InterPro" id="IPR011048">
    <property type="entry name" value="Haem_d1_sf"/>
</dbReference>
<dbReference type="PANTHER" id="PTHR47197:SF3">
    <property type="entry name" value="DIHYDRO-HEME D1 DEHYDROGENASE"/>
    <property type="match status" value="1"/>
</dbReference>
<protein>
    <submittedName>
        <fullName evidence="1">YncE family protein</fullName>
    </submittedName>
</protein>
<sequence>MSVVETPVVYAGSTVKLAGSNFKPGQQVQFFYEGQSISGSPVTADAEGKFTVQTAIPAQAAPGRHPVVVSVTDPAAALVYPLKVSPNVPLSGAERFEVQTEKLVPGLYQSAYSAKNNTVFVTSAVGRPPVTRSELVKLNADTLQIEKRVSPAEAPARRGRDGTAQPGGLFAVYGVGVDDANGNVWVTVTRQNTVAVYRQSDLALVKQFEPGAASHARDVVIDERHGKAFISAARSPNVEVFDTKTLQKTASIVLESGVRGPAAQPFATMSLALDAASNQLFVVSAGGEVAVINTATNAVEKVLPVKDAFSASGVAYDAATGRLFVAAQGSDNVVILDAKSGEVLQNVLVGAGALNVAFDPVKRLAYVSNRGSGTLTVLDVDGNIVANLDNKPLPNHVSVGPNGVIYAVNKGPADHEDSDNIKRIQPK</sequence>
<dbReference type="EMBL" id="RDQO01000007">
    <property type="protein sequence ID" value="RMX03091.1"/>
    <property type="molecule type" value="Genomic_DNA"/>
</dbReference>
<comment type="caution">
    <text evidence="1">The sequence shown here is derived from an EMBL/GenBank/DDBJ whole genome shotgun (WGS) entry which is preliminary data.</text>
</comment>
<evidence type="ECO:0000313" key="1">
    <source>
        <dbReference type="EMBL" id="RMX03091.1"/>
    </source>
</evidence>
<name>A0A3M6QK58_9BURK</name>
<organism evidence="1 2">
    <name type="scientific">Corticibacter populi</name>
    <dbReference type="NCBI Taxonomy" id="1550736"/>
    <lineage>
        <taxon>Bacteria</taxon>
        <taxon>Pseudomonadati</taxon>
        <taxon>Pseudomonadota</taxon>
        <taxon>Betaproteobacteria</taxon>
        <taxon>Burkholderiales</taxon>
        <taxon>Comamonadaceae</taxon>
        <taxon>Corticibacter</taxon>
    </lineage>
</organism>
<evidence type="ECO:0000313" key="2">
    <source>
        <dbReference type="Proteomes" id="UP000278006"/>
    </source>
</evidence>
<dbReference type="Gene3D" id="2.130.10.10">
    <property type="entry name" value="YVTN repeat-like/Quinoprotein amine dehydrogenase"/>
    <property type="match status" value="1"/>
</dbReference>
<reference evidence="1 2" key="1">
    <citation type="submission" date="2018-10" db="EMBL/GenBank/DDBJ databases">
        <title>Draft genome of Cortibacter populi DSM10536.</title>
        <authorList>
            <person name="Bernier A.-M."/>
            <person name="Bernard K."/>
        </authorList>
    </citation>
    <scope>NUCLEOTIDE SEQUENCE [LARGE SCALE GENOMIC DNA]</scope>
    <source>
        <strain evidence="1 2">DSM 105136</strain>
    </source>
</reference>
<dbReference type="Proteomes" id="UP000278006">
    <property type="component" value="Unassembled WGS sequence"/>
</dbReference>
<dbReference type="InterPro" id="IPR015943">
    <property type="entry name" value="WD40/YVTN_repeat-like_dom_sf"/>
</dbReference>